<dbReference type="Proteomes" id="UP000233551">
    <property type="component" value="Unassembled WGS sequence"/>
</dbReference>
<sequence length="107" mass="11891">MEEARGSIDRAFDLRGSLERRIINVHANTVLMSLILTCFLKANARMTRGLESWFYSVWMIGAKLSASDAYLHFCVLPVFGCRLPVRGSGVPGASLGRRLQMFRSAPA</sequence>
<gene>
    <name evidence="1" type="ORF">CRG98_018766</name>
</gene>
<name>A0A2I0JX18_PUNGR</name>
<evidence type="ECO:0000313" key="1">
    <source>
        <dbReference type="EMBL" id="PKI60835.1"/>
    </source>
</evidence>
<reference evidence="1 2" key="1">
    <citation type="submission" date="2017-11" db="EMBL/GenBank/DDBJ databases">
        <title>De-novo sequencing of pomegranate (Punica granatum L.) genome.</title>
        <authorList>
            <person name="Akparov Z."/>
            <person name="Amiraslanov A."/>
            <person name="Hajiyeva S."/>
            <person name="Abbasov M."/>
            <person name="Kaur K."/>
            <person name="Hamwieh A."/>
            <person name="Solovyev V."/>
            <person name="Salamov A."/>
            <person name="Braich B."/>
            <person name="Kosarev P."/>
            <person name="Mahmoud A."/>
            <person name="Hajiyev E."/>
            <person name="Babayeva S."/>
            <person name="Izzatullayeva V."/>
            <person name="Mammadov A."/>
            <person name="Mammadov A."/>
            <person name="Sharifova S."/>
            <person name="Ojaghi J."/>
            <person name="Eynullazada K."/>
            <person name="Bayramov B."/>
            <person name="Abdulazimova A."/>
            <person name="Shahmuradov I."/>
        </authorList>
    </citation>
    <scope>NUCLEOTIDE SEQUENCE [LARGE SCALE GENOMIC DNA]</scope>
    <source>
        <strain evidence="2">cv. AG2017</strain>
        <tissue evidence="1">Leaf</tissue>
    </source>
</reference>
<organism evidence="1 2">
    <name type="scientific">Punica granatum</name>
    <name type="common">Pomegranate</name>
    <dbReference type="NCBI Taxonomy" id="22663"/>
    <lineage>
        <taxon>Eukaryota</taxon>
        <taxon>Viridiplantae</taxon>
        <taxon>Streptophyta</taxon>
        <taxon>Embryophyta</taxon>
        <taxon>Tracheophyta</taxon>
        <taxon>Spermatophyta</taxon>
        <taxon>Magnoliopsida</taxon>
        <taxon>eudicotyledons</taxon>
        <taxon>Gunneridae</taxon>
        <taxon>Pentapetalae</taxon>
        <taxon>rosids</taxon>
        <taxon>malvids</taxon>
        <taxon>Myrtales</taxon>
        <taxon>Lythraceae</taxon>
        <taxon>Punica</taxon>
    </lineage>
</organism>
<accession>A0A2I0JX18</accession>
<evidence type="ECO:0000313" key="2">
    <source>
        <dbReference type="Proteomes" id="UP000233551"/>
    </source>
</evidence>
<dbReference type="EMBL" id="PGOL01001107">
    <property type="protein sequence ID" value="PKI60835.1"/>
    <property type="molecule type" value="Genomic_DNA"/>
</dbReference>
<protein>
    <submittedName>
        <fullName evidence="1">Uncharacterized protein</fullName>
    </submittedName>
</protein>
<comment type="caution">
    <text evidence="1">The sequence shown here is derived from an EMBL/GenBank/DDBJ whole genome shotgun (WGS) entry which is preliminary data.</text>
</comment>
<proteinExistence type="predicted"/>
<dbReference type="AlphaFoldDB" id="A0A2I0JX18"/>
<keyword evidence="2" id="KW-1185">Reference proteome</keyword>